<dbReference type="Proteomes" id="UP000314294">
    <property type="component" value="Unassembled WGS sequence"/>
</dbReference>
<reference evidence="2 3" key="1">
    <citation type="submission" date="2019-03" db="EMBL/GenBank/DDBJ databases">
        <title>First draft genome of Liparis tanakae, snailfish: a comprehensive survey of snailfish specific genes.</title>
        <authorList>
            <person name="Kim W."/>
            <person name="Song I."/>
            <person name="Jeong J.-H."/>
            <person name="Kim D."/>
            <person name="Kim S."/>
            <person name="Ryu S."/>
            <person name="Song J.Y."/>
            <person name="Lee S.K."/>
        </authorList>
    </citation>
    <scope>NUCLEOTIDE SEQUENCE [LARGE SCALE GENOMIC DNA]</scope>
    <source>
        <tissue evidence="2">Muscle</tissue>
    </source>
</reference>
<gene>
    <name evidence="2" type="ORF">EYF80_012671</name>
</gene>
<sequence length="227" mass="24475">MRSLETSTIHQADGGREEEWAESQQYKIHQHSVAIKKINSDDITSEGSTLPLARQLEGLTVCSSSVILMEGFLRLLRTTGVWTADGCRLVPVSYSRLLQQQVKLFLPPTLRWATTDRLVPSEAELSGGLVGVLYSQSALLVSVTGIGGNLSGTGAEGGSRSPEAAPDPKPCGPHADTDPSTVVTKQSEDGGTKEMETCLMKDEHVTGLAAPRLGQRLNNHWSYFGEE</sequence>
<comment type="caution">
    <text evidence="2">The sequence shown here is derived from an EMBL/GenBank/DDBJ whole genome shotgun (WGS) entry which is preliminary data.</text>
</comment>
<evidence type="ECO:0000313" key="3">
    <source>
        <dbReference type="Proteomes" id="UP000314294"/>
    </source>
</evidence>
<proteinExistence type="predicted"/>
<dbReference type="AlphaFoldDB" id="A0A4Z2IIJ3"/>
<evidence type="ECO:0000256" key="1">
    <source>
        <dbReference type="SAM" id="MobiDB-lite"/>
    </source>
</evidence>
<name>A0A4Z2IIJ3_9TELE</name>
<evidence type="ECO:0000313" key="2">
    <source>
        <dbReference type="EMBL" id="TNN77033.1"/>
    </source>
</evidence>
<dbReference type="EMBL" id="SRLO01000087">
    <property type="protein sequence ID" value="TNN77033.1"/>
    <property type="molecule type" value="Genomic_DNA"/>
</dbReference>
<keyword evidence="3" id="KW-1185">Reference proteome</keyword>
<accession>A0A4Z2IIJ3</accession>
<feature type="region of interest" description="Disordered" evidence="1">
    <location>
        <begin position="152"/>
        <end position="192"/>
    </location>
</feature>
<organism evidence="2 3">
    <name type="scientific">Liparis tanakae</name>
    <name type="common">Tanaka's snailfish</name>
    <dbReference type="NCBI Taxonomy" id="230148"/>
    <lineage>
        <taxon>Eukaryota</taxon>
        <taxon>Metazoa</taxon>
        <taxon>Chordata</taxon>
        <taxon>Craniata</taxon>
        <taxon>Vertebrata</taxon>
        <taxon>Euteleostomi</taxon>
        <taxon>Actinopterygii</taxon>
        <taxon>Neopterygii</taxon>
        <taxon>Teleostei</taxon>
        <taxon>Neoteleostei</taxon>
        <taxon>Acanthomorphata</taxon>
        <taxon>Eupercaria</taxon>
        <taxon>Perciformes</taxon>
        <taxon>Cottioidei</taxon>
        <taxon>Cottales</taxon>
        <taxon>Liparidae</taxon>
        <taxon>Liparis</taxon>
    </lineage>
</organism>
<protein>
    <submittedName>
        <fullName evidence="2">Uncharacterized protein</fullName>
    </submittedName>
</protein>